<sequence>MEAYLLNNYSKCPETTYFESREFLITSVRILSVLTFPLSIYGVYLILYVTPVALKNVKAVLMFLHICTFFVDAVVDFLIEPYIFLPSTAVYLNGILWEYLHLPHSFLVWLGQYSLYCLGMSIAILFQSRHSMIITIKHRMTSTSTKIIYYTINYLVGAIGMASYHFQKLDNATGKLFFLQTSYPCPPKEFFDEANTIVVTTNMTLLIYAQFIVTFWACSHGLFWCFASAFALTRKTSNVSKKTREMQLKFLTTVSIQITIPLLAIMFPGTYLTYMIATSQVNQVMCNIIVITIAFHGLTSNICLIVVQKPYREFTLSFVSKRFENKRMFAKVSGIQTPGRI</sequence>
<name>A0A9P1NAA1_9PELO</name>
<gene>
    <name evidence="2" type="ORF">CAMP_LOCUS16249</name>
</gene>
<dbReference type="InterPro" id="IPR019422">
    <property type="entry name" value="7TM_GPCR_serpentine_rcpt_Srh"/>
</dbReference>
<keyword evidence="1" id="KW-0472">Membrane</keyword>
<organism evidence="2 3">
    <name type="scientific">Caenorhabditis angaria</name>
    <dbReference type="NCBI Taxonomy" id="860376"/>
    <lineage>
        <taxon>Eukaryota</taxon>
        <taxon>Metazoa</taxon>
        <taxon>Ecdysozoa</taxon>
        <taxon>Nematoda</taxon>
        <taxon>Chromadorea</taxon>
        <taxon>Rhabditida</taxon>
        <taxon>Rhabditina</taxon>
        <taxon>Rhabditomorpha</taxon>
        <taxon>Rhabditoidea</taxon>
        <taxon>Rhabditidae</taxon>
        <taxon>Peloderinae</taxon>
        <taxon>Caenorhabditis</taxon>
    </lineage>
</organism>
<evidence type="ECO:0000256" key="1">
    <source>
        <dbReference type="SAM" id="Phobius"/>
    </source>
</evidence>
<dbReference type="PANTHER" id="PTHR22941:SF2">
    <property type="entry name" value="SERPENTINE RECEPTOR, CLASS H-RELATED"/>
    <property type="match status" value="1"/>
</dbReference>
<feature type="transmembrane region" description="Helical" evidence="1">
    <location>
        <begin position="106"/>
        <end position="126"/>
    </location>
</feature>
<keyword evidence="1" id="KW-1133">Transmembrane helix</keyword>
<reference evidence="2" key="1">
    <citation type="submission" date="2022-11" db="EMBL/GenBank/DDBJ databases">
        <authorList>
            <person name="Kikuchi T."/>
        </authorList>
    </citation>
    <scope>NUCLEOTIDE SEQUENCE</scope>
    <source>
        <strain evidence="2">PS1010</strain>
    </source>
</reference>
<dbReference type="InterPro" id="IPR053220">
    <property type="entry name" value="Nematode_rcpt-like_serp_H"/>
</dbReference>
<feature type="transmembrane region" description="Helical" evidence="1">
    <location>
        <begin position="23"/>
        <end position="47"/>
    </location>
</feature>
<evidence type="ECO:0008006" key="4">
    <source>
        <dbReference type="Google" id="ProtNLM"/>
    </source>
</evidence>
<dbReference type="AlphaFoldDB" id="A0A9P1NAA1"/>
<feature type="transmembrane region" description="Helical" evidence="1">
    <location>
        <begin position="207"/>
        <end position="233"/>
    </location>
</feature>
<evidence type="ECO:0000313" key="2">
    <source>
        <dbReference type="EMBL" id="CAI5453612.1"/>
    </source>
</evidence>
<dbReference type="PANTHER" id="PTHR22941">
    <property type="entry name" value="SERPENTINE RECEPTOR"/>
    <property type="match status" value="1"/>
</dbReference>
<feature type="transmembrane region" description="Helical" evidence="1">
    <location>
        <begin position="254"/>
        <end position="276"/>
    </location>
</feature>
<evidence type="ECO:0000313" key="3">
    <source>
        <dbReference type="Proteomes" id="UP001152747"/>
    </source>
</evidence>
<feature type="transmembrane region" description="Helical" evidence="1">
    <location>
        <begin position="147"/>
        <end position="166"/>
    </location>
</feature>
<keyword evidence="3" id="KW-1185">Reference proteome</keyword>
<keyword evidence="1" id="KW-0812">Transmembrane</keyword>
<feature type="transmembrane region" description="Helical" evidence="1">
    <location>
        <begin position="59"/>
        <end position="79"/>
    </location>
</feature>
<comment type="caution">
    <text evidence="2">The sequence shown here is derived from an EMBL/GenBank/DDBJ whole genome shotgun (WGS) entry which is preliminary data.</text>
</comment>
<protein>
    <recommendedName>
        <fullName evidence="4">Serpentine Receptor, class H</fullName>
    </recommendedName>
</protein>
<feature type="transmembrane region" description="Helical" evidence="1">
    <location>
        <begin position="288"/>
        <end position="307"/>
    </location>
</feature>
<dbReference type="EMBL" id="CANHGI010000005">
    <property type="protein sequence ID" value="CAI5453612.1"/>
    <property type="molecule type" value="Genomic_DNA"/>
</dbReference>
<accession>A0A9P1NAA1</accession>
<dbReference type="Pfam" id="PF10318">
    <property type="entry name" value="7TM_GPCR_Srh"/>
    <property type="match status" value="1"/>
</dbReference>
<dbReference type="Proteomes" id="UP001152747">
    <property type="component" value="Unassembled WGS sequence"/>
</dbReference>
<dbReference type="OrthoDB" id="5862289at2759"/>
<proteinExistence type="predicted"/>